<organism evidence="1 2">
    <name type="scientific">Lasius platythorax</name>
    <dbReference type="NCBI Taxonomy" id="488582"/>
    <lineage>
        <taxon>Eukaryota</taxon>
        <taxon>Metazoa</taxon>
        <taxon>Ecdysozoa</taxon>
        <taxon>Arthropoda</taxon>
        <taxon>Hexapoda</taxon>
        <taxon>Insecta</taxon>
        <taxon>Pterygota</taxon>
        <taxon>Neoptera</taxon>
        <taxon>Endopterygota</taxon>
        <taxon>Hymenoptera</taxon>
        <taxon>Apocrita</taxon>
        <taxon>Aculeata</taxon>
        <taxon>Formicoidea</taxon>
        <taxon>Formicidae</taxon>
        <taxon>Formicinae</taxon>
        <taxon>Lasius</taxon>
        <taxon>Lasius</taxon>
    </lineage>
</organism>
<keyword evidence="2" id="KW-1185">Reference proteome</keyword>
<evidence type="ECO:0000313" key="1">
    <source>
        <dbReference type="EMBL" id="CAL1685816.1"/>
    </source>
</evidence>
<dbReference type="EMBL" id="OZ034829">
    <property type="protein sequence ID" value="CAL1685816.1"/>
    <property type="molecule type" value="Genomic_DNA"/>
</dbReference>
<proteinExistence type="predicted"/>
<evidence type="ECO:0000313" key="2">
    <source>
        <dbReference type="Proteomes" id="UP001497644"/>
    </source>
</evidence>
<accession>A0AAV2P1K8</accession>
<name>A0AAV2P1K8_9HYME</name>
<protein>
    <submittedName>
        <fullName evidence="1">Uncharacterized protein</fullName>
    </submittedName>
</protein>
<dbReference type="Proteomes" id="UP001497644">
    <property type="component" value="Chromosome 6"/>
</dbReference>
<sequence length="113" mass="12716">MECRRIHGELQHEICTFAYARFRHKKQLANFSARENSLLNVSYSCRRCGTDLCVTVFTGKLLSSSANRLTSSNGMEISLDSPPLVMPERSIKNVNKKKMEKTSSLKNSCSALL</sequence>
<dbReference type="AlphaFoldDB" id="A0AAV2P1K8"/>
<reference evidence="1" key="1">
    <citation type="submission" date="2024-04" db="EMBL/GenBank/DDBJ databases">
        <authorList>
            <consortium name="Molecular Ecology Group"/>
        </authorList>
    </citation>
    <scope>NUCLEOTIDE SEQUENCE</scope>
</reference>
<gene>
    <name evidence="1" type="ORF">LPLAT_LOCUS11231</name>
</gene>